<dbReference type="InterPro" id="IPR054722">
    <property type="entry name" value="PolX-like_BBD"/>
</dbReference>
<evidence type="ECO:0000313" key="5">
    <source>
        <dbReference type="Proteomes" id="UP000585474"/>
    </source>
</evidence>
<feature type="region of interest" description="Disordered" evidence="2">
    <location>
        <begin position="179"/>
        <end position="224"/>
    </location>
</feature>
<dbReference type="Pfam" id="PF22936">
    <property type="entry name" value="Pol_BBD"/>
    <property type="match status" value="1"/>
</dbReference>
<dbReference type="PANTHER" id="PTHR47592">
    <property type="entry name" value="PBF68 PROTEIN"/>
    <property type="match status" value="1"/>
</dbReference>
<dbReference type="EMBL" id="BJWL01000026">
    <property type="protein sequence ID" value="GFZ16976.1"/>
    <property type="molecule type" value="Genomic_DNA"/>
</dbReference>
<dbReference type="SUPFAM" id="SSF57756">
    <property type="entry name" value="Retrovirus zinc finger-like domains"/>
    <property type="match status" value="1"/>
</dbReference>
<gene>
    <name evidence="4" type="ORF">Acr_26g0002460</name>
</gene>
<reference evidence="4 5" key="1">
    <citation type="submission" date="2019-07" db="EMBL/GenBank/DDBJ databases">
        <title>De Novo Assembly of kiwifruit Actinidia rufa.</title>
        <authorList>
            <person name="Sugita-Konishi S."/>
            <person name="Sato K."/>
            <person name="Mori E."/>
            <person name="Abe Y."/>
            <person name="Kisaki G."/>
            <person name="Hamano K."/>
            <person name="Suezawa K."/>
            <person name="Otani M."/>
            <person name="Fukuda T."/>
            <person name="Manabe T."/>
            <person name="Gomi K."/>
            <person name="Tabuchi M."/>
            <person name="Akimitsu K."/>
            <person name="Kataoka I."/>
        </authorList>
    </citation>
    <scope>NUCLEOTIDE SEQUENCE [LARGE SCALE GENOMIC DNA]</scope>
    <source>
        <strain evidence="5">cv. Fuchu</strain>
    </source>
</reference>
<evidence type="ECO:0000256" key="1">
    <source>
        <dbReference type="PROSITE-ProRule" id="PRU00047"/>
    </source>
</evidence>
<dbReference type="GO" id="GO:0008270">
    <property type="term" value="F:zinc ion binding"/>
    <property type="evidence" value="ECO:0007669"/>
    <property type="project" value="UniProtKB-KW"/>
</dbReference>
<organism evidence="4 5">
    <name type="scientific">Actinidia rufa</name>
    <dbReference type="NCBI Taxonomy" id="165716"/>
    <lineage>
        <taxon>Eukaryota</taxon>
        <taxon>Viridiplantae</taxon>
        <taxon>Streptophyta</taxon>
        <taxon>Embryophyta</taxon>
        <taxon>Tracheophyta</taxon>
        <taxon>Spermatophyta</taxon>
        <taxon>Magnoliopsida</taxon>
        <taxon>eudicotyledons</taxon>
        <taxon>Gunneridae</taxon>
        <taxon>Pentapetalae</taxon>
        <taxon>asterids</taxon>
        <taxon>Ericales</taxon>
        <taxon>Actinidiaceae</taxon>
        <taxon>Actinidia</taxon>
    </lineage>
</organism>
<keyword evidence="1" id="KW-0862">Zinc</keyword>
<evidence type="ECO:0000256" key="2">
    <source>
        <dbReference type="SAM" id="MobiDB-lite"/>
    </source>
</evidence>
<dbReference type="InterPro" id="IPR036875">
    <property type="entry name" value="Znf_CCHC_sf"/>
</dbReference>
<dbReference type="SMART" id="SM00343">
    <property type="entry name" value="ZnF_C2HC"/>
    <property type="match status" value="1"/>
</dbReference>
<proteinExistence type="predicted"/>
<dbReference type="OrthoDB" id="1751483at2759"/>
<dbReference type="InterPro" id="IPR001878">
    <property type="entry name" value="Znf_CCHC"/>
</dbReference>
<protein>
    <recommendedName>
        <fullName evidence="3">CCHC-type domain-containing protein</fullName>
    </recommendedName>
</protein>
<dbReference type="PROSITE" id="PS50158">
    <property type="entry name" value="ZF_CCHC"/>
    <property type="match status" value="1"/>
</dbReference>
<feature type="domain" description="CCHC-type" evidence="3">
    <location>
        <begin position="32"/>
        <end position="48"/>
    </location>
</feature>
<dbReference type="AlphaFoldDB" id="A0A7J0H1M7"/>
<name>A0A7J0H1M7_9ERIC</name>
<evidence type="ECO:0000313" key="4">
    <source>
        <dbReference type="EMBL" id="GFZ16976.1"/>
    </source>
</evidence>
<accession>A0A7J0H1M7</accession>
<dbReference type="Gene3D" id="4.10.60.10">
    <property type="entry name" value="Zinc finger, CCHC-type"/>
    <property type="match status" value="1"/>
</dbReference>
<dbReference type="Proteomes" id="UP000585474">
    <property type="component" value="Unassembled WGS sequence"/>
</dbReference>
<keyword evidence="1" id="KW-0479">Metal-binding</keyword>
<evidence type="ECO:0000259" key="3">
    <source>
        <dbReference type="PROSITE" id="PS50158"/>
    </source>
</evidence>
<keyword evidence="1" id="KW-0863">Zinc-finger</keyword>
<keyword evidence="5" id="KW-1185">Reference proteome</keyword>
<dbReference type="GO" id="GO:0003676">
    <property type="term" value="F:nucleic acid binding"/>
    <property type="evidence" value="ECO:0007669"/>
    <property type="project" value="InterPro"/>
</dbReference>
<sequence length="253" mass="28561">MERGRGRGQGRGHHRGTKKGWWRSYMRGRTVRCFYCNQERHIKKNCPKYKVQDQSSDTATTAVMTDDDEIDVLLAASKDGKLDWMANNTASRVVGRGSVRFCMADGRYVTLTEVRHVLNLRKNLISIGMLDSKGCSFDASGGTLRVFKGNKEMLWGKKIEGLYRLEETVQIGGATIQHGSSGISEENRQGKQLLHRGTQSKRRVWPDTSGATNAGCPEKNSEEGDQVNFEKLYSEGRAAAEMSLFRSRFDQWR</sequence>
<comment type="caution">
    <text evidence="4">The sequence shown here is derived from an EMBL/GenBank/DDBJ whole genome shotgun (WGS) entry which is preliminary data.</text>
</comment>